<protein>
    <recommendedName>
        <fullName evidence="4">PEP-CTERM sorting domain-containing protein</fullName>
    </recommendedName>
</protein>
<organism evidence="2 3">
    <name type="scientific">Okeania hirsuta</name>
    <dbReference type="NCBI Taxonomy" id="1458930"/>
    <lineage>
        <taxon>Bacteria</taxon>
        <taxon>Bacillati</taxon>
        <taxon>Cyanobacteriota</taxon>
        <taxon>Cyanophyceae</taxon>
        <taxon>Oscillatoriophycideae</taxon>
        <taxon>Oscillatoriales</taxon>
        <taxon>Microcoleaceae</taxon>
        <taxon>Okeania</taxon>
    </lineage>
</organism>
<feature type="signal peptide" evidence="1">
    <location>
        <begin position="1"/>
        <end position="25"/>
    </location>
</feature>
<keyword evidence="3" id="KW-1185">Reference proteome</keyword>
<sequence length="135" mass="14520">MILKYAIAGFATVLGFTAFSHSALAVSLVGDQIEVNIVRTDGFSSFTDNPTVIVPGVESTQIFTFETINAASINIDFAASSFSIELINGNIGIGFFPRNFTFTDLDFSPLATISNVLFTGGIGSFDKISFTEKRR</sequence>
<gene>
    <name evidence="2" type="ORF">D5R40_21755</name>
</gene>
<dbReference type="EMBL" id="RCBY01000146">
    <property type="protein sequence ID" value="RQH33451.1"/>
    <property type="molecule type" value="Genomic_DNA"/>
</dbReference>
<proteinExistence type="predicted"/>
<dbReference type="AlphaFoldDB" id="A0A3N6PG59"/>
<accession>A0A3N6PG59</accession>
<evidence type="ECO:0008006" key="4">
    <source>
        <dbReference type="Google" id="ProtNLM"/>
    </source>
</evidence>
<dbReference type="Proteomes" id="UP000269154">
    <property type="component" value="Unassembled WGS sequence"/>
</dbReference>
<evidence type="ECO:0000313" key="2">
    <source>
        <dbReference type="EMBL" id="RQH33451.1"/>
    </source>
</evidence>
<evidence type="ECO:0000313" key="3">
    <source>
        <dbReference type="Proteomes" id="UP000269154"/>
    </source>
</evidence>
<evidence type="ECO:0000256" key="1">
    <source>
        <dbReference type="SAM" id="SignalP"/>
    </source>
</evidence>
<dbReference type="RefSeq" id="WP_124143036.1">
    <property type="nucleotide sequence ID" value="NZ_CAWOKI010000268.1"/>
</dbReference>
<reference evidence="2 3" key="1">
    <citation type="journal article" date="2018" name="ACS Chem. Biol.">
        <title>Ketoreductase domain dysfunction expands chemodiversity: malyngamide biosynthesis in the cyanobacterium Okeania hirsuta.</title>
        <authorList>
            <person name="Moss N.A."/>
            <person name="Leao T."/>
            <person name="Rankin M."/>
            <person name="McCullough T.M."/>
            <person name="Qu P."/>
            <person name="Korobeynikov A."/>
            <person name="Smith J.L."/>
            <person name="Gerwick L."/>
            <person name="Gerwick W.H."/>
        </authorList>
    </citation>
    <scope>NUCLEOTIDE SEQUENCE [LARGE SCALE GENOMIC DNA]</scope>
    <source>
        <strain evidence="2 3">PAB10Feb10-1</strain>
    </source>
</reference>
<name>A0A3N6PG59_9CYAN</name>
<keyword evidence="1" id="KW-0732">Signal</keyword>
<comment type="caution">
    <text evidence="2">The sequence shown here is derived from an EMBL/GenBank/DDBJ whole genome shotgun (WGS) entry which is preliminary data.</text>
</comment>
<feature type="chain" id="PRO_5018102338" description="PEP-CTERM sorting domain-containing protein" evidence="1">
    <location>
        <begin position="26"/>
        <end position="135"/>
    </location>
</feature>